<evidence type="ECO:0000256" key="1">
    <source>
        <dbReference type="ARBA" id="ARBA00004651"/>
    </source>
</evidence>
<dbReference type="PANTHER" id="PTHR34820:SF4">
    <property type="entry name" value="INNER MEMBRANE PROTEIN YEBZ"/>
    <property type="match status" value="1"/>
</dbReference>
<feature type="transmembrane region" description="Helical" evidence="6">
    <location>
        <begin position="230"/>
        <end position="249"/>
    </location>
</feature>
<feature type="transmembrane region" description="Helical" evidence="6">
    <location>
        <begin position="45"/>
        <end position="63"/>
    </location>
</feature>
<evidence type="ECO:0000313" key="8">
    <source>
        <dbReference type="EMBL" id="OYX58039.1"/>
    </source>
</evidence>
<gene>
    <name evidence="8" type="ORF">B7Y86_03225</name>
</gene>
<dbReference type="NCBIfam" id="NF033808">
    <property type="entry name" value="copper_CopD"/>
    <property type="match status" value="1"/>
</dbReference>
<comment type="caution">
    <text evidence="8">The sequence shown here is derived from an EMBL/GenBank/DDBJ whole genome shotgun (WGS) entry which is preliminary data.</text>
</comment>
<dbReference type="PANTHER" id="PTHR34820">
    <property type="entry name" value="INNER MEMBRANE PROTEIN YEBZ"/>
    <property type="match status" value="1"/>
</dbReference>
<keyword evidence="2" id="KW-1003">Cell membrane</keyword>
<evidence type="ECO:0000256" key="2">
    <source>
        <dbReference type="ARBA" id="ARBA00022475"/>
    </source>
</evidence>
<name>A0A258HMM7_9CAUL</name>
<comment type="subcellular location">
    <subcellularLocation>
        <location evidence="1">Cell membrane</location>
        <topology evidence="1">Multi-pass membrane protein</topology>
    </subcellularLocation>
</comment>
<feature type="transmembrane region" description="Helical" evidence="6">
    <location>
        <begin position="154"/>
        <end position="174"/>
    </location>
</feature>
<evidence type="ECO:0000256" key="6">
    <source>
        <dbReference type="SAM" id="Phobius"/>
    </source>
</evidence>
<sequence>MLDLLVIGLRLAQYGGAVILLGTPLFLLYGLRATDALAQTWPRRLLVAASAVVAVASAGGLVAQTSVMAGSLAEGLKPASLGFMITGTTLGPAFLLRAGVALAALGLVLMARPSRLQWMVLVVAGLIVSASFAWTGHGAATEGLGHYPHLIGAILHSWAAALWLGALAALLVMVTCHQPGDPLSDRIMHQALHGFSGVGTVAVAVLVLSGLVNSWFMVGIDQIGGLVTTPYGWLLLAKLGLFGVMLALATSNRFHLTPILAEALDDPDDLRVVVSRLKHSLAVETLVALALLGVVAVMGTLAPVSAMVKGM</sequence>
<reference evidence="8 9" key="1">
    <citation type="submission" date="2017-03" db="EMBL/GenBank/DDBJ databases">
        <title>Lifting the veil on microbial sulfur biogeochemistry in mining wastewaters.</title>
        <authorList>
            <person name="Kantor R.S."/>
            <person name="Colenbrander Nelson T."/>
            <person name="Marshall S."/>
            <person name="Bennett D."/>
            <person name="Apte S."/>
            <person name="Camacho D."/>
            <person name="Thomas B.C."/>
            <person name="Warren L.A."/>
            <person name="Banfield J.F."/>
        </authorList>
    </citation>
    <scope>NUCLEOTIDE SEQUENCE [LARGE SCALE GENOMIC DNA]</scope>
    <source>
        <strain evidence="8">32-68-21</strain>
    </source>
</reference>
<dbReference type="InterPro" id="IPR047689">
    <property type="entry name" value="CopD"/>
</dbReference>
<evidence type="ECO:0000259" key="7">
    <source>
        <dbReference type="Pfam" id="PF05425"/>
    </source>
</evidence>
<dbReference type="EMBL" id="NCEQ01000003">
    <property type="protein sequence ID" value="OYX58039.1"/>
    <property type="molecule type" value="Genomic_DNA"/>
</dbReference>
<dbReference type="AlphaFoldDB" id="A0A258HMM7"/>
<feature type="transmembrane region" description="Helical" evidence="6">
    <location>
        <begin position="83"/>
        <end position="109"/>
    </location>
</feature>
<feature type="transmembrane region" description="Helical" evidence="6">
    <location>
        <begin position="195"/>
        <end position="218"/>
    </location>
</feature>
<evidence type="ECO:0000313" key="9">
    <source>
        <dbReference type="Proteomes" id="UP000216147"/>
    </source>
</evidence>
<feature type="transmembrane region" description="Helical" evidence="6">
    <location>
        <begin position="12"/>
        <end position="33"/>
    </location>
</feature>
<dbReference type="GO" id="GO:0005886">
    <property type="term" value="C:plasma membrane"/>
    <property type="evidence" value="ECO:0007669"/>
    <property type="project" value="UniProtKB-SubCell"/>
</dbReference>
<feature type="transmembrane region" description="Helical" evidence="6">
    <location>
        <begin position="286"/>
        <end position="308"/>
    </location>
</feature>
<proteinExistence type="predicted"/>
<accession>A0A258HMM7</accession>
<evidence type="ECO:0000256" key="5">
    <source>
        <dbReference type="ARBA" id="ARBA00023136"/>
    </source>
</evidence>
<protein>
    <submittedName>
        <fullName evidence="8">Copper resistance protein CopD</fullName>
    </submittedName>
</protein>
<evidence type="ECO:0000256" key="3">
    <source>
        <dbReference type="ARBA" id="ARBA00022692"/>
    </source>
</evidence>
<dbReference type="InterPro" id="IPR008457">
    <property type="entry name" value="Cu-R_CopD_dom"/>
</dbReference>
<evidence type="ECO:0000256" key="4">
    <source>
        <dbReference type="ARBA" id="ARBA00022989"/>
    </source>
</evidence>
<feature type="transmembrane region" description="Helical" evidence="6">
    <location>
        <begin position="116"/>
        <end position="134"/>
    </location>
</feature>
<keyword evidence="3 6" id="KW-0812">Transmembrane</keyword>
<keyword evidence="4 6" id="KW-1133">Transmembrane helix</keyword>
<keyword evidence="5 6" id="KW-0472">Membrane</keyword>
<dbReference type="InterPro" id="IPR032694">
    <property type="entry name" value="CopC/D"/>
</dbReference>
<organism evidence="8 9">
    <name type="scientific">Brevundimonas subvibrioides</name>
    <dbReference type="NCBI Taxonomy" id="74313"/>
    <lineage>
        <taxon>Bacteria</taxon>
        <taxon>Pseudomonadati</taxon>
        <taxon>Pseudomonadota</taxon>
        <taxon>Alphaproteobacteria</taxon>
        <taxon>Caulobacterales</taxon>
        <taxon>Caulobacteraceae</taxon>
        <taxon>Brevundimonas</taxon>
    </lineage>
</organism>
<dbReference type="Pfam" id="PF05425">
    <property type="entry name" value="CopD"/>
    <property type="match status" value="1"/>
</dbReference>
<dbReference type="Proteomes" id="UP000216147">
    <property type="component" value="Unassembled WGS sequence"/>
</dbReference>
<feature type="domain" description="Copper resistance protein D" evidence="7">
    <location>
        <begin position="190"/>
        <end position="298"/>
    </location>
</feature>
<dbReference type="GO" id="GO:0006825">
    <property type="term" value="P:copper ion transport"/>
    <property type="evidence" value="ECO:0007669"/>
    <property type="project" value="InterPro"/>
</dbReference>